<dbReference type="Proteomes" id="UP001357485">
    <property type="component" value="Unassembled WGS sequence"/>
</dbReference>
<accession>A0ABR0KV12</accession>
<evidence type="ECO:0000256" key="1">
    <source>
        <dbReference type="SAM" id="MobiDB-lite"/>
    </source>
</evidence>
<dbReference type="InterPro" id="IPR022137">
    <property type="entry name" value="Znf_prot_DUF3669"/>
</dbReference>
<feature type="compositionally biased region" description="Polar residues" evidence="1">
    <location>
        <begin position="26"/>
        <end position="43"/>
    </location>
</feature>
<evidence type="ECO:0000313" key="3">
    <source>
        <dbReference type="EMBL" id="KAK5132133.1"/>
    </source>
</evidence>
<evidence type="ECO:0000259" key="2">
    <source>
        <dbReference type="Pfam" id="PF12417"/>
    </source>
</evidence>
<organism evidence="3 4">
    <name type="scientific">Cryomyces antarcticus</name>
    <dbReference type="NCBI Taxonomy" id="329879"/>
    <lineage>
        <taxon>Eukaryota</taxon>
        <taxon>Fungi</taxon>
        <taxon>Dikarya</taxon>
        <taxon>Ascomycota</taxon>
        <taxon>Pezizomycotina</taxon>
        <taxon>Dothideomycetes</taxon>
        <taxon>Dothideomycetes incertae sedis</taxon>
        <taxon>Cryomyces</taxon>
    </lineage>
</organism>
<feature type="domain" description="DUF3669" evidence="2">
    <location>
        <begin position="274"/>
        <end position="337"/>
    </location>
</feature>
<feature type="region of interest" description="Disordered" evidence="1">
    <location>
        <begin position="1"/>
        <end position="44"/>
    </location>
</feature>
<name>A0ABR0KV12_9PEZI</name>
<protein>
    <recommendedName>
        <fullName evidence="2">DUF3669 domain-containing protein</fullName>
    </recommendedName>
</protein>
<dbReference type="PANTHER" id="PTHR40780">
    <property type="entry name" value="DUF3669 DOMAIN-CONTAINING PROTEIN"/>
    <property type="match status" value="1"/>
</dbReference>
<gene>
    <name evidence="3" type="ORF">LTR16_000013</name>
</gene>
<dbReference type="EMBL" id="JAVRRA010024618">
    <property type="protein sequence ID" value="KAK5132133.1"/>
    <property type="molecule type" value="Genomic_DNA"/>
</dbReference>
<dbReference type="PANTHER" id="PTHR40780:SF2">
    <property type="entry name" value="DUF3669 DOMAIN-CONTAINING PROTEIN"/>
    <property type="match status" value="1"/>
</dbReference>
<dbReference type="Pfam" id="PF12417">
    <property type="entry name" value="DUF3669"/>
    <property type="match status" value="1"/>
</dbReference>
<evidence type="ECO:0000313" key="4">
    <source>
        <dbReference type="Proteomes" id="UP001357485"/>
    </source>
</evidence>
<proteinExistence type="predicted"/>
<sequence length="391" mass="44034">MASGEDSFGKVSRLPKANEISRHRATSPSVDVTPISSRSSSLENVEATAKNTLRRLLSIRSAISTTPSYATKNQAAQGHTGQQCLREIGRGTCGTVFRKIGTDYVYKRAHCVGKGDDQLWNDCQQHFAIVQSFESAGVREPRIPRFISFITAADWEWWEENEAFFPESERKPADLLVTGRIMPVPEKVRKALISVYSEELDLETERLAIEMADALAVLHWVAKCDGNDVEFVLGSQPAPLDFYPMKASRLPSEKTSLLKQTTSPLDFQRRVISLWLLDFNRCKPIDVDVSGAAQASRMFLANDPYYPRPHGKTSGEQKLWRVFKDRYLMKSYEVMGASDGRLELPAAVIEGIVRLHREHLESIAELESGVAGWEHEDQGDGRRRRRSTAQY</sequence>
<reference evidence="3 4" key="1">
    <citation type="submission" date="2023-08" db="EMBL/GenBank/DDBJ databases">
        <title>Black Yeasts Isolated from many extreme environments.</title>
        <authorList>
            <person name="Coleine C."/>
            <person name="Stajich J.E."/>
            <person name="Selbmann L."/>
        </authorList>
    </citation>
    <scope>NUCLEOTIDE SEQUENCE [LARGE SCALE GENOMIC DNA]</scope>
    <source>
        <strain evidence="3 4">CCFEE 536</strain>
    </source>
</reference>
<comment type="caution">
    <text evidence="3">The sequence shown here is derived from an EMBL/GenBank/DDBJ whole genome shotgun (WGS) entry which is preliminary data.</text>
</comment>
<keyword evidence="4" id="KW-1185">Reference proteome</keyword>